<dbReference type="EMBL" id="GGEC01057988">
    <property type="protein sequence ID" value="MBX38472.1"/>
    <property type="molecule type" value="Transcribed_RNA"/>
</dbReference>
<evidence type="ECO:0000313" key="2">
    <source>
        <dbReference type="EMBL" id="MBX38472.1"/>
    </source>
</evidence>
<sequence>MICDSFSYLGFFYSQVIALLCLHPTSFLFKILHAFCNSFVVSTDFHLNAPMI</sequence>
<proteinExistence type="predicted"/>
<feature type="transmembrane region" description="Helical" evidence="1">
    <location>
        <begin position="6"/>
        <end position="29"/>
    </location>
</feature>
<protein>
    <submittedName>
        <fullName evidence="2">Uncharacterized protein</fullName>
    </submittedName>
</protein>
<name>A0A2P2N7M5_RHIMU</name>
<organism evidence="2">
    <name type="scientific">Rhizophora mucronata</name>
    <name type="common">Asiatic mangrove</name>
    <dbReference type="NCBI Taxonomy" id="61149"/>
    <lineage>
        <taxon>Eukaryota</taxon>
        <taxon>Viridiplantae</taxon>
        <taxon>Streptophyta</taxon>
        <taxon>Embryophyta</taxon>
        <taxon>Tracheophyta</taxon>
        <taxon>Spermatophyta</taxon>
        <taxon>Magnoliopsida</taxon>
        <taxon>eudicotyledons</taxon>
        <taxon>Gunneridae</taxon>
        <taxon>Pentapetalae</taxon>
        <taxon>rosids</taxon>
        <taxon>fabids</taxon>
        <taxon>Malpighiales</taxon>
        <taxon>Rhizophoraceae</taxon>
        <taxon>Rhizophora</taxon>
    </lineage>
</organism>
<dbReference type="AlphaFoldDB" id="A0A2P2N7M5"/>
<reference evidence="2" key="1">
    <citation type="submission" date="2018-02" db="EMBL/GenBank/DDBJ databases">
        <title>Rhizophora mucronata_Transcriptome.</title>
        <authorList>
            <person name="Meera S.P."/>
            <person name="Sreeshan A."/>
            <person name="Augustine A."/>
        </authorList>
    </citation>
    <scope>NUCLEOTIDE SEQUENCE</scope>
    <source>
        <tissue evidence="2">Leaf</tissue>
    </source>
</reference>
<keyword evidence="1" id="KW-0812">Transmembrane</keyword>
<keyword evidence="1" id="KW-1133">Transmembrane helix</keyword>
<keyword evidence="1" id="KW-0472">Membrane</keyword>
<accession>A0A2P2N7M5</accession>
<evidence type="ECO:0000256" key="1">
    <source>
        <dbReference type="SAM" id="Phobius"/>
    </source>
</evidence>